<evidence type="ECO:0000313" key="2">
    <source>
        <dbReference type="EMBL" id="MEM0578792.1"/>
    </source>
</evidence>
<dbReference type="InterPro" id="IPR036278">
    <property type="entry name" value="Sialidase_sf"/>
</dbReference>
<comment type="caution">
    <text evidence="2">The sequence shown here is derived from an EMBL/GenBank/DDBJ whole genome shotgun (WGS) entry which is preliminary data.</text>
</comment>
<feature type="chain" id="PRO_5045649268" evidence="1">
    <location>
        <begin position="19"/>
        <end position="169"/>
    </location>
</feature>
<protein>
    <submittedName>
        <fullName evidence="2">Uncharacterized protein</fullName>
    </submittedName>
</protein>
<gene>
    <name evidence="2" type="ORF">WFZ86_20010</name>
</gene>
<keyword evidence="1" id="KW-0732">Signal</keyword>
<dbReference type="EMBL" id="JBCGDP010000052">
    <property type="protein sequence ID" value="MEM0578792.1"/>
    <property type="molecule type" value="Genomic_DNA"/>
</dbReference>
<proteinExistence type="predicted"/>
<dbReference type="Proteomes" id="UP001468798">
    <property type="component" value="Unassembled WGS sequence"/>
</dbReference>
<organism evidence="2 3">
    <name type="scientific">Flavobacterium polysaccharolyticum</name>
    <dbReference type="NCBI Taxonomy" id="3133148"/>
    <lineage>
        <taxon>Bacteria</taxon>
        <taxon>Pseudomonadati</taxon>
        <taxon>Bacteroidota</taxon>
        <taxon>Flavobacteriia</taxon>
        <taxon>Flavobacteriales</taxon>
        <taxon>Flavobacteriaceae</taxon>
        <taxon>Flavobacterium</taxon>
    </lineage>
</organism>
<sequence>MKKLFINLAILISSLNYAQTKDNFENLDIKIKHIELLFNEQKDNELAENICPKIVRYIGNKDSAVVVFKYIFNLIKEQKITKYKFTAGKHSKIVKSNTELQCSVPTITELENDNVIVHTESTFLFFSDDNGKNWCFAVNGENNSDYNKILNLNAEIVIPERIQKVTQKK</sequence>
<evidence type="ECO:0000313" key="3">
    <source>
        <dbReference type="Proteomes" id="UP001468798"/>
    </source>
</evidence>
<accession>A0ABU9NY76</accession>
<name>A0ABU9NY76_9FLAO</name>
<keyword evidence="3" id="KW-1185">Reference proteome</keyword>
<evidence type="ECO:0000256" key="1">
    <source>
        <dbReference type="SAM" id="SignalP"/>
    </source>
</evidence>
<feature type="signal peptide" evidence="1">
    <location>
        <begin position="1"/>
        <end position="18"/>
    </location>
</feature>
<dbReference type="SUPFAM" id="SSF50939">
    <property type="entry name" value="Sialidases"/>
    <property type="match status" value="1"/>
</dbReference>
<reference evidence="2 3" key="1">
    <citation type="submission" date="2024-03" db="EMBL/GenBank/DDBJ databases">
        <title>Two novel species of the genus Flavobacterium exhibiting potentially degradation of complex polysaccharides.</title>
        <authorList>
            <person name="Lian X."/>
        </authorList>
    </citation>
    <scope>NUCLEOTIDE SEQUENCE [LARGE SCALE GENOMIC DNA]</scope>
    <source>
        <strain evidence="2 3">N6</strain>
    </source>
</reference>
<dbReference type="RefSeq" id="WP_342693591.1">
    <property type="nucleotide sequence ID" value="NZ_JBCGDP010000052.1"/>
</dbReference>